<feature type="domain" description="CAAX prenyl protease 2/Lysostaphin resistance protein A-like" evidence="2">
    <location>
        <begin position="80"/>
        <end position="171"/>
    </location>
</feature>
<dbReference type="InterPro" id="IPR003675">
    <property type="entry name" value="Rce1/LyrA-like_dom"/>
</dbReference>
<feature type="transmembrane region" description="Helical" evidence="1">
    <location>
        <begin position="135"/>
        <end position="153"/>
    </location>
</feature>
<feature type="transmembrane region" description="Helical" evidence="1">
    <location>
        <begin position="35"/>
        <end position="55"/>
    </location>
</feature>
<evidence type="ECO:0000313" key="4">
    <source>
        <dbReference type="Proteomes" id="UP001139226"/>
    </source>
</evidence>
<dbReference type="Pfam" id="PF02517">
    <property type="entry name" value="Rce1-like"/>
    <property type="match status" value="1"/>
</dbReference>
<keyword evidence="1" id="KW-0812">Transmembrane</keyword>
<reference evidence="3" key="1">
    <citation type="submission" date="2022-03" db="EMBL/GenBank/DDBJ databases">
        <title>Gramella crocea sp. nov., isolated from activated sludge of a seafood processing plant.</title>
        <authorList>
            <person name="Zhang X."/>
        </authorList>
    </citation>
    <scope>NUCLEOTIDE SEQUENCE</scope>
    <source>
        <strain evidence="3">YJ019</strain>
    </source>
</reference>
<evidence type="ECO:0000256" key="1">
    <source>
        <dbReference type="SAM" id="Phobius"/>
    </source>
</evidence>
<dbReference type="Proteomes" id="UP001139226">
    <property type="component" value="Unassembled WGS sequence"/>
</dbReference>
<proteinExistence type="predicted"/>
<keyword evidence="3" id="KW-0482">Metalloprotease</keyword>
<organism evidence="3 4">
    <name type="scientific">Christiangramia lutea</name>
    <dbReference type="NCBI Taxonomy" id="1607951"/>
    <lineage>
        <taxon>Bacteria</taxon>
        <taxon>Pseudomonadati</taxon>
        <taxon>Bacteroidota</taxon>
        <taxon>Flavobacteriia</taxon>
        <taxon>Flavobacteriales</taxon>
        <taxon>Flavobacteriaceae</taxon>
        <taxon>Christiangramia</taxon>
    </lineage>
</organism>
<feature type="transmembrane region" description="Helical" evidence="1">
    <location>
        <begin position="158"/>
        <end position="176"/>
    </location>
</feature>
<feature type="transmembrane region" description="Helical" evidence="1">
    <location>
        <begin position="103"/>
        <end position="123"/>
    </location>
</feature>
<dbReference type="RefSeq" id="WP_240714609.1">
    <property type="nucleotide sequence ID" value="NZ_JAKVTV010000006.1"/>
</dbReference>
<name>A0A9X2ABP6_9FLAO</name>
<keyword evidence="1" id="KW-1133">Transmembrane helix</keyword>
<keyword evidence="4" id="KW-1185">Reference proteome</keyword>
<dbReference type="GO" id="GO:0004175">
    <property type="term" value="F:endopeptidase activity"/>
    <property type="evidence" value="ECO:0007669"/>
    <property type="project" value="UniProtKB-ARBA"/>
</dbReference>
<dbReference type="EMBL" id="JAKVTV010000006">
    <property type="protein sequence ID" value="MCH4824441.1"/>
    <property type="molecule type" value="Genomic_DNA"/>
</dbReference>
<dbReference type="GO" id="GO:0080120">
    <property type="term" value="P:CAAX-box protein maturation"/>
    <property type="evidence" value="ECO:0007669"/>
    <property type="project" value="UniProtKB-ARBA"/>
</dbReference>
<accession>A0A9X2ABP6</accession>
<dbReference type="AlphaFoldDB" id="A0A9X2ABP6"/>
<feature type="transmembrane region" description="Helical" evidence="1">
    <location>
        <begin position="196"/>
        <end position="217"/>
    </location>
</feature>
<evidence type="ECO:0000259" key="2">
    <source>
        <dbReference type="Pfam" id="PF02517"/>
    </source>
</evidence>
<protein>
    <submittedName>
        <fullName evidence="3">CPBP family intramembrane metalloprotease</fullName>
    </submittedName>
</protein>
<keyword evidence="1" id="KW-0472">Membrane</keyword>
<gene>
    <name evidence="3" type="ORF">ML462_14810</name>
</gene>
<evidence type="ECO:0000313" key="3">
    <source>
        <dbReference type="EMBL" id="MCH4824441.1"/>
    </source>
</evidence>
<dbReference type="PANTHER" id="PTHR39430">
    <property type="entry name" value="MEMBRANE-ASSOCIATED PROTEASE-RELATED"/>
    <property type="match status" value="1"/>
</dbReference>
<sequence>MIGLLFILTVSFLLLKALRIPFSVLGIKPNTSRLKNFLVGLIASALICAVAYILLIELRDYQVNLNKDYTIPDFLYGCWWIFRSVLWEELLFRGALLVLAIKYLGKHNACILSSFIFGIYHWFSYDVFGSLVPMLYTFTVTGIGGLMFAYAFAETRSIYLPIALHFGCNLLTISIFSEGPLGEQLLVVTGGKPMGYLYFPFLFNEILILPVFTFFYLKYLRKHTKPEMNFNSYSSK</sequence>
<dbReference type="PANTHER" id="PTHR39430:SF1">
    <property type="entry name" value="PROTEASE"/>
    <property type="match status" value="1"/>
</dbReference>
<comment type="caution">
    <text evidence="3">The sequence shown here is derived from an EMBL/GenBank/DDBJ whole genome shotgun (WGS) entry which is preliminary data.</text>
</comment>
<dbReference type="GO" id="GO:0008237">
    <property type="term" value="F:metallopeptidase activity"/>
    <property type="evidence" value="ECO:0007669"/>
    <property type="project" value="UniProtKB-KW"/>
</dbReference>
<keyword evidence="3" id="KW-0378">Hydrolase</keyword>
<keyword evidence="3" id="KW-0645">Protease</keyword>